<keyword evidence="1" id="KW-0732">Signal</keyword>
<protein>
    <submittedName>
        <fullName evidence="3">PQQ-dependent sugar dehydrogenase</fullName>
    </submittedName>
</protein>
<organism evidence="3 4">
    <name type="scientific">Erythrobacter insulae</name>
    <dbReference type="NCBI Taxonomy" id="2584124"/>
    <lineage>
        <taxon>Bacteria</taxon>
        <taxon>Pseudomonadati</taxon>
        <taxon>Pseudomonadota</taxon>
        <taxon>Alphaproteobacteria</taxon>
        <taxon>Sphingomonadales</taxon>
        <taxon>Erythrobacteraceae</taxon>
        <taxon>Erythrobacter/Porphyrobacter group</taxon>
        <taxon>Erythrobacter</taxon>
    </lineage>
</organism>
<accession>A0A547P8Z5</accession>
<sequence>MTNFSKLPLALSLSTFALASCANAETGDSPETTETETSFAVEPKGEFDRPWAIEFIPGTETLAITEKAGTLKLMKTKSGEVTIVSGVPEVDYGGQGGLGDVAFLASEAGREGGRTIFLSWAEAGEGDTRGAAVGRGTLNCNEDTDACAVEGLEVIWRQAPKVTGKGHYSHRITFSPDEQYMFIASGDRQKLEPAQDTSNTLGTIVRLNLDGTPAAGNPMADKGGVTAEIWSYGHRNILGMDWDAEGRLWDLEHGPAGGDELNLVEAGANYGWPTRSYGNHYNGDPITDHSADDGFTKPAIHWTPVIAPGDMIFYSGDMFEAWRGDALIAGLSSQAIVRVSIDGDKATETGRYAFDNRLRSIDQSPDGSIWVAEDGSEGRILKLTPQ</sequence>
<dbReference type="RefSeq" id="WP_142786887.1">
    <property type="nucleotide sequence ID" value="NZ_VHJK01000001.1"/>
</dbReference>
<dbReference type="PROSITE" id="PS51257">
    <property type="entry name" value="PROKAR_LIPOPROTEIN"/>
    <property type="match status" value="1"/>
</dbReference>
<evidence type="ECO:0000313" key="4">
    <source>
        <dbReference type="Proteomes" id="UP000316343"/>
    </source>
</evidence>
<dbReference type="Proteomes" id="UP000316343">
    <property type="component" value="Unassembled WGS sequence"/>
</dbReference>
<dbReference type="OrthoDB" id="9770043at2"/>
<proteinExistence type="predicted"/>
<dbReference type="PANTHER" id="PTHR19328">
    <property type="entry name" value="HEDGEHOG-INTERACTING PROTEIN"/>
    <property type="match status" value="1"/>
</dbReference>
<dbReference type="AlphaFoldDB" id="A0A547P8Z5"/>
<dbReference type="Pfam" id="PF07995">
    <property type="entry name" value="GSDH"/>
    <property type="match status" value="1"/>
</dbReference>
<dbReference type="InterPro" id="IPR012938">
    <property type="entry name" value="Glc/Sorbosone_DH"/>
</dbReference>
<keyword evidence="4" id="KW-1185">Reference proteome</keyword>
<dbReference type="InterPro" id="IPR011041">
    <property type="entry name" value="Quinoprot_gluc/sorb_DH_b-prop"/>
</dbReference>
<evidence type="ECO:0000256" key="1">
    <source>
        <dbReference type="SAM" id="SignalP"/>
    </source>
</evidence>
<dbReference type="Gene3D" id="2.120.10.30">
    <property type="entry name" value="TolB, C-terminal domain"/>
    <property type="match status" value="1"/>
</dbReference>
<dbReference type="EMBL" id="VHJK01000001">
    <property type="protein sequence ID" value="TRD10625.1"/>
    <property type="molecule type" value="Genomic_DNA"/>
</dbReference>
<feature type="signal peptide" evidence="1">
    <location>
        <begin position="1"/>
        <end position="24"/>
    </location>
</feature>
<evidence type="ECO:0000259" key="2">
    <source>
        <dbReference type="Pfam" id="PF07995"/>
    </source>
</evidence>
<feature type="chain" id="PRO_5022181691" evidence="1">
    <location>
        <begin position="25"/>
        <end position="386"/>
    </location>
</feature>
<dbReference type="SUPFAM" id="SSF50952">
    <property type="entry name" value="Soluble quinoprotein glucose dehydrogenase"/>
    <property type="match status" value="1"/>
</dbReference>
<evidence type="ECO:0000313" key="3">
    <source>
        <dbReference type="EMBL" id="TRD10625.1"/>
    </source>
</evidence>
<reference evidence="3 4" key="1">
    <citation type="submission" date="2019-06" db="EMBL/GenBank/DDBJ databases">
        <title>Erythrobacter insulae sp. nov., isolated from a tidal flat.</title>
        <authorList>
            <person name="Yoon J.-H."/>
        </authorList>
    </citation>
    <scope>NUCLEOTIDE SEQUENCE [LARGE SCALE GENOMIC DNA]</scope>
    <source>
        <strain evidence="3 4">JBTF-M21</strain>
    </source>
</reference>
<feature type="domain" description="Glucose/Sorbosone dehydrogenase" evidence="2">
    <location>
        <begin position="47"/>
        <end position="382"/>
    </location>
</feature>
<dbReference type="PANTHER" id="PTHR19328:SF75">
    <property type="entry name" value="ALDOSE SUGAR DEHYDROGENASE YLII"/>
    <property type="match status" value="1"/>
</dbReference>
<gene>
    <name evidence="3" type="ORF">FGU71_01255</name>
</gene>
<comment type="caution">
    <text evidence="3">The sequence shown here is derived from an EMBL/GenBank/DDBJ whole genome shotgun (WGS) entry which is preliminary data.</text>
</comment>
<dbReference type="InterPro" id="IPR011042">
    <property type="entry name" value="6-blade_b-propeller_TolB-like"/>
</dbReference>
<name>A0A547P8Z5_9SPHN</name>